<reference evidence="3 4" key="1">
    <citation type="submission" date="2016-11" db="EMBL/GenBank/DDBJ databases">
        <title>Draft Genome Sequences of Nine Cyanobacterial Strains from Diverse Habitats.</title>
        <authorList>
            <person name="Zhu T."/>
            <person name="Hou S."/>
            <person name="Lu X."/>
            <person name="Hess W.R."/>
        </authorList>
    </citation>
    <scope>NUCLEOTIDE SEQUENCE [LARGE SCALE GENOMIC DNA]</scope>
    <source>
        <strain evidence="3 4">5.2 s.c.1</strain>
    </source>
</reference>
<dbReference type="GO" id="GO:0016614">
    <property type="term" value="F:oxidoreductase activity, acting on CH-OH group of donors"/>
    <property type="evidence" value="ECO:0007669"/>
    <property type="project" value="UniProtKB-ARBA"/>
</dbReference>
<comment type="similarity">
    <text evidence="1">Belongs to the short-chain dehydrogenases/reductases (SDR) family.</text>
</comment>
<evidence type="ECO:0000256" key="1">
    <source>
        <dbReference type="ARBA" id="ARBA00006484"/>
    </source>
</evidence>
<dbReference type="RefSeq" id="WP_073550963.1">
    <property type="nucleotide sequence ID" value="NZ_CAWMVK010000009.1"/>
</dbReference>
<dbReference type="InterPro" id="IPR036291">
    <property type="entry name" value="NAD(P)-bd_dom_sf"/>
</dbReference>
<comment type="caution">
    <text evidence="3">The sequence shown here is derived from an EMBL/GenBank/DDBJ whole genome shotgun (WGS) entry which is preliminary data.</text>
</comment>
<keyword evidence="2" id="KW-0560">Oxidoreductase</keyword>
<dbReference type="PRINTS" id="PR00080">
    <property type="entry name" value="SDRFAMILY"/>
</dbReference>
<dbReference type="Proteomes" id="UP000185984">
    <property type="component" value="Unassembled WGS sequence"/>
</dbReference>
<dbReference type="PANTHER" id="PTHR48107:SF7">
    <property type="entry name" value="RE15974P"/>
    <property type="match status" value="1"/>
</dbReference>
<accession>A0A1U7HHP8</accession>
<evidence type="ECO:0000256" key="2">
    <source>
        <dbReference type="ARBA" id="ARBA00023002"/>
    </source>
</evidence>
<sequence>MNYSAEIVKDYGLSNKVALVTGVSRIQGIGFAIARALAEAGANVFTTYYRPYDALMPWGSRDQEAEEIITMLQSYQVKAAGLEANLAESEIPKQLFEQVENLLGSVDILVNNAAYDEQVDIYSLSADLLDTHYAVNVRGTTLLCQEFAQRHDGRLGGRIINLTSGQSLAPMPENLPYAITKGAIEALTISLSASLAEKNITVNAVDPGATDTDWMSAEFRNQLAIKSPFGRVGTPEDAARVILFLASAQAQWITGQIIRSRGGL</sequence>
<dbReference type="InterPro" id="IPR002347">
    <property type="entry name" value="SDR_fam"/>
</dbReference>
<dbReference type="SUPFAM" id="SSF51735">
    <property type="entry name" value="NAD(P)-binding Rossmann-fold domains"/>
    <property type="match status" value="1"/>
</dbReference>
<dbReference type="EMBL" id="MRCC01000017">
    <property type="protein sequence ID" value="OKH23097.1"/>
    <property type="molecule type" value="Genomic_DNA"/>
</dbReference>
<gene>
    <name evidence="3" type="ORF">NIES1031_18490</name>
</gene>
<proteinExistence type="inferred from homology"/>
<name>A0A1U7HHP8_9CHRO</name>
<evidence type="ECO:0000313" key="4">
    <source>
        <dbReference type="Proteomes" id="UP000185984"/>
    </source>
</evidence>
<dbReference type="PROSITE" id="PS00061">
    <property type="entry name" value="ADH_SHORT"/>
    <property type="match status" value="1"/>
</dbReference>
<dbReference type="CDD" id="cd05233">
    <property type="entry name" value="SDR_c"/>
    <property type="match status" value="1"/>
</dbReference>
<dbReference type="FunFam" id="3.40.50.720:FF:000084">
    <property type="entry name" value="Short-chain dehydrogenase reductase"/>
    <property type="match status" value="1"/>
</dbReference>
<organism evidence="3 4">
    <name type="scientific">Chroogloeocystis siderophila 5.2 s.c.1</name>
    <dbReference type="NCBI Taxonomy" id="247279"/>
    <lineage>
        <taxon>Bacteria</taxon>
        <taxon>Bacillati</taxon>
        <taxon>Cyanobacteriota</taxon>
        <taxon>Cyanophyceae</taxon>
        <taxon>Oscillatoriophycideae</taxon>
        <taxon>Chroococcales</taxon>
        <taxon>Chroococcaceae</taxon>
        <taxon>Chroogloeocystis</taxon>
    </lineage>
</organism>
<dbReference type="PANTHER" id="PTHR48107">
    <property type="entry name" value="NADPH-DEPENDENT ALDEHYDE REDUCTASE-LIKE PROTEIN, CHLOROPLASTIC-RELATED"/>
    <property type="match status" value="1"/>
</dbReference>
<dbReference type="STRING" id="247279.NIES1031_18490"/>
<dbReference type="NCBIfam" id="NF009389">
    <property type="entry name" value="PRK12748.1"/>
    <property type="match status" value="1"/>
</dbReference>
<dbReference type="PRINTS" id="PR00081">
    <property type="entry name" value="GDHRDH"/>
</dbReference>
<dbReference type="InterPro" id="IPR020904">
    <property type="entry name" value="Sc_DH/Rdtase_CS"/>
</dbReference>
<evidence type="ECO:0000313" key="3">
    <source>
        <dbReference type="EMBL" id="OKH23097.1"/>
    </source>
</evidence>
<dbReference type="Pfam" id="PF13561">
    <property type="entry name" value="adh_short_C2"/>
    <property type="match status" value="1"/>
</dbReference>
<dbReference type="AlphaFoldDB" id="A0A1U7HHP8"/>
<dbReference type="Gene3D" id="3.40.50.720">
    <property type="entry name" value="NAD(P)-binding Rossmann-like Domain"/>
    <property type="match status" value="1"/>
</dbReference>
<protein>
    <submittedName>
        <fullName evidence="3">Oxidoreductase</fullName>
    </submittedName>
</protein>
<keyword evidence="4" id="KW-1185">Reference proteome</keyword>